<dbReference type="InterPro" id="IPR050820">
    <property type="entry name" value="MFS_Sugar_Transporter"/>
</dbReference>
<proteinExistence type="inferred from homology"/>
<dbReference type="PANTHER" id="PTHR48023:SF4">
    <property type="entry name" value="D-XYLOSE-PROTON SYMPORTER-LIKE 2"/>
    <property type="match status" value="1"/>
</dbReference>
<comment type="caution">
    <text evidence="9">The sequence shown here is derived from an EMBL/GenBank/DDBJ whole genome shotgun (WGS) entry which is preliminary data.</text>
</comment>
<dbReference type="Pfam" id="PF00083">
    <property type="entry name" value="Sugar_tr"/>
    <property type="match status" value="1"/>
</dbReference>
<dbReference type="Gene3D" id="1.20.1250.20">
    <property type="entry name" value="MFS general substrate transporter like domains"/>
    <property type="match status" value="1"/>
</dbReference>
<evidence type="ECO:0000259" key="8">
    <source>
        <dbReference type="PROSITE" id="PS50850"/>
    </source>
</evidence>
<dbReference type="InterPro" id="IPR005828">
    <property type="entry name" value="MFS_sugar_transport-like"/>
</dbReference>
<feature type="domain" description="Major facilitator superfamily (MFS) profile" evidence="8">
    <location>
        <begin position="1"/>
        <end position="120"/>
    </location>
</feature>
<keyword evidence="5 7" id="KW-1133">Transmembrane helix</keyword>
<comment type="similarity">
    <text evidence="2">Belongs to the major facilitator superfamily. Sugar transporter (TC 2.A.1.1) family.</text>
</comment>
<dbReference type="InterPro" id="IPR003663">
    <property type="entry name" value="Sugar/inositol_transpt"/>
</dbReference>
<feature type="transmembrane region" description="Helical" evidence="7">
    <location>
        <begin position="29"/>
        <end position="54"/>
    </location>
</feature>
<accession>A0A5J4R391</accession>
<comment type="subcellular location">
    <subcellularLocation>
        <location evidence="1">Membrane</location>
        <topology evidence="1">Multi-pass membrane protein</topology>
    </subcellularLocation>
</comment>
<dbReference type="GO" id="GO:0022857">
    <property type="term" value="F:transmembrane transporter activity"/>
    <property type="evidence" value="ECO:0007669"/>
    <property type="project" value="InterPro"/>
</dbReference>
<dbReference type="InterPro" id="IPR036259">
    <property type="entry name" value="MFS_trans_sf"/>
</dbReference>
<evidence type="ECO:0000256" key="4">
    <source>
        <dbReference type="ARBA" id="ARBA00022692"/>
    </source>
</evidence>
<dbReference type="AlphaFoldDB" id="A0A5J4R391"/>
<dbReference type="EMBL" id="SNRY01001887">
    <property type="protein sequence ID" value="KAA6328038.1"/>
    <property type="molecule type" value="Genomic_DNA"/>
</dbReference>
<evidence type="ECO:0000313" key="9">
    <source>
        <dbReference type="EMBL" id="KAA6328038.1"/>
    </source>
</evidence>
<protein>
    <submittedName>
        <fullName evidence="9">D-xylose-proton symporter</fullName>
    </submittedName>
</protein>
<keyword evidence="6 7" id="KW-0472">Membrane</keyword>
<name>A0A5J4R391_9ZZZZ</name>
<evidence type="ECO:0000256" key="7">
    <source>
        <dbReference type="SAM" id="Phobius"/>
    </source>
</evidence>
<evidence type="ECO:0000256" key="3">
    <source>
        <dbReference type="ARBA" id="ARBA00022448"/>
    </source>
</evidence>
<dbReference type="GO" id="GO:0016020">
    <property type="term" value="C:membrane"/>
    <property type="evidence" value="ECO:0007669"/>
    <property type="project" value="UniProtKB-SubCell"/>
</dbReference>
<dbReference type="SUPFAM" id="SSF103473">
    <property type="entry name" value="MFS general substrate transporter"/>
    <property type="match status" value="1"/>
</dbReference>
<dbReference type="PRINTS" id="PR00171">
    <property type="entry name" value="SUGRTRNSPORT"/>
</dbReference>
<sequence>RALLLFGGVGLACIYAILGTCYYYGITGIPVLCLVMLAIACYAMTLAPVVWVVLSEIFPTRIRGMAMAVSTFALWAACFVLTYTFPLLNKGLGANGTFWLYGVICFLGFVFVKAMLPETKGKSLEEIEKELKF</sequence>
<dbReference type="PROSITE" id="PS50850">
    <property type="entry name" value="MFS"/>
    <property type="match status" value="1"/>
</dbReference>
<evidence type="ECO:0000256" key="6">
    <source>
        <dbReference type="ARBA" id="ARBA00023136"/>
    </source>
</evidence>
<evidence type="ECO:0000256" key="2">
    <source>
        <dbReference type="ARBA" id="ARBA00010992"/>
    </source>
</evidence>
<evidence type="ECO:0000256" key="5">
    <source>
        <dbReference type="ARBA" id="ARBA00022989"/>
    </source>
</evidence>
<gene>
    <name evidence="9" type="ORF">EZS27_023028</name>
</gene>
<reference evidence="9" key="1">
    <citation type="submission" date="2019-03" db="EMBL/GenBank/DDBJ databases">
        <title>Single cell metagenomics reveals metabolic interactions within the superorganism composed of flagellate Streblomastix strix and complex community of Bacteroidetes bacteria on its surface.</title>
        <authorList>
            <person name="Treitli S.C."/>
            <person name="Kolisko M."/>
            <person name="Husnik F."/>
            <person name="Keeling P."/>
            <person name="Hampl V."/>
        </authorList>
    </citation>
    <scope>NUCLEOTIDE SEQUENCE</scope>
    <source>
        <strain evidence="9">STM</strain>
    </source>
</reference>
<dbReference type="InterPro" id="IPR020846">
    <property type="entry name" value="MFS_dom"/>
</dbReference>
<keyword evidence="4 7" id="KW-0812">Transmembrane</keyword>
<evidence type="ECO:0000256" key="1">
    <source>
        <dbReference type="ARBA" id="ARBA00004141"/>
    </source>
</evidence>
<feature type="non-terminal residue" evidence="9">
    <location>
        <position position="1"/>
    </location>
</feature>
<dbReference type="PANTHER" id="PTHR48023">
    <property type="entry name" value="D-XYLOSE-PROTON SYMPORTER-LIKE 2"/>
    <property type="match status" value="1"/>
</dbReference>
<feature type="transmembrane region" description="Helical" evidence="7">
    <location>
        <begin position="66"/>
        <end position="86"/>
    </location>
</feature>
<feature type="transmembrane region" description="Helical" evidence="7">
    <location>
        <begin position="98"/>
        <end position="116"/>
    </location>
</feature>
<organism evidence="9">
    <name type="scientific">termite gut metagenome</name>
    <dbReference type="NCBI Taxonomy" id="433724"/>
    <lineage>
        <taxon>unclassified sequences</taxon>
        <taxon>metagenomes</taxon>
        <taxon>organismal metagenomes</taxon>
    </lineage>
</organism>
<keyword evidence="3" id="KW-0813">Transport</keyword>